<feature type="transmembrane region" description="Helical" evidence="5">
    <location>
        <begin position="341"/>
        <end position="365"/>
    </location>
</feature>
<dbReference type="GO" id="GO:0016020">
    <property type="term" value="C:membrane"/>
    <property type="evidence" value="ECO:0007669"/>
    <property type="project" value="UniProtKB-SubCell"/>
</dbReference>
<evidence type="ECO:0000256" key="5">
    <source>
        <dbReference type="SAM" id="Phobius"/>
    </source>
</evidence>
<proteinExistence type="predicted"/>
<feature type="transmembrane region" description="Helical" evidence="5">
    <location>
        <begin position="299"/>
        <end position="321"/>
    </location>
</feature>
<feature type="transmembrane region" description="Helical" evidence="5">
    <location>
        <begin position="215"/>
        <end position="240"/>
    </location>
</feature>
<evidence type="ECO:0000313" key="7">
    <source>
        <dbReference type="EMBL" id="VUZ53182.1"/>
    </source>
</evidence>
<dbReference type="InterPro" id="IPR017452">
    <property type="entry name" value="GPCR_Rhodpsn_7TM"/>
</dbReference>
<evidence type="ECO:0000259" key="6">
    <source>
        <dbReference type="PROSITE" id="PS50262"/>
    </source>
</evidence>
<dbReference type="EMBL" id="CABIJS010000555">
    <property type="protein sequence ID" value="VUZ53182.1"/>
    <property type="molecule type" value="Genomic_DNA"/>
</dbReference>
<evidence type="ECO:0000313" key="8">
    <source>
        <dbReference type="Proteomes" id="UP000321570"/>
    </source>
</evidence>
<feature type="transmembrane region" description="Helical" evidence="5">
    <location>
        <begin position="159"/>
        <end position="177"/>
    </location>
</feature>
<gene>
    <name evidence="7" type="ORF">WMSIL1_LOCUS11629</name>
</gene>
<evidence type="ECO:0000256" key="4">
    <source>
        <dbReference type="ARBA" id="ARBA00023136"/>
    </source>
</evidence>
<evidence type="ECO:0000256" key="1">
    <source>
        <dbReference type="ARBA" id="ARBA00004370"/>
    </source>
</evidence>
<keyword evidence="2 5" id="KW-0812">Transmembrane</keyword>
<dbReference type="InterPro" id="IPR000276">
    <property type="entry name" value="GPCR_Rhodpsn"/>
</dbReference>
<dbReference type="Gene3D" id="1.20.1070.10">
    <property type="entry name" value="Rhodopsin 7-helix transmembrane proteins"/>
    <property type="match status" value="1"/>
</dbReference>
<dbReference type="PANTHER" id="PTHR46641:SF2">
    <property type="entry name" value="FMRFAMIDE RECEPTOR"/>
    <property type="match status" value="1"/>
</dbReference>
<dbReference type="Proteomes" id="UP000321570">
    <property type="component" value="Unassembled WGS sequence"/>
</dbReference>
<dbReference type="CDD" id="cd14978">
    <property type="entry name" value="7tmA_FMRFamide_R-like"/>
    <property type="match status" value="1"/>
</dbReference>
<name>A0A564Z140_HYMDI</name>
<accession>A0A564Z140</accession>
<keyword evidence="8" id="KW-1185">Reference proteome</keyword>
<sequence>MNVTNSVIHHNDSHPTIQTNVCQFTDFEFICWFYVNTIICLVGFLLNIINIAVFAQKFFSATVYTYMSAISFTDAFKLLLMSPIGLLRCAGHLENCNDPKFRQFRFYAYYFNNYFGHGMANSAETASAWLTVLVSIERYMAMKFPIQALTYCRHSSGRMHVIIIILLSVAFNAPLFFTTRCSRKNVTTETGEEKEILVTFYTAFGKSTDYDIFTWFRFVLVQIIPLIALCIFNSLLLTVVSESYRKLRRNEAIKTASSMQQELKEISHDGARDIPNCNKPQRTAKQLQIERRQRAQTKLTLMQICVIFLFLIGQIPQAFSFEKIANVIMPEWCGKCCKLRIYYQVISILLSQIGFSLPFFIYFGLNRHFRKILLTCCKSKSVEQCASRYSRATLFESRVY</sequence>
<dbReference type="SUPFAM" id="SSF81321">
    <property type="entry name" value="Family A G protein-coupled receptor-like"/>
    <property type="match status" value="1"/>
</dbReference>
<dbReference type="InterPro" id="IPR052954">
    <property type="entry name" value="GPCR-Ligand_Int"/>
</dbReference>
<evidence type="ECO:0000256" key="2">
    <source>
        <dbReference type="ARBA" id="ARBA00022692"/>
    </source>
</evidence>
<dbReference type="GO" id="GO:0004930">
    <property type="term" value="F:G protein-coupled receptor activity"/>
    <property type="evidence" value="ECO:0007669"/>
    <property type="project" value="InterPro"/>
</dbReference>
<evidence type="ECO:0000256" key="3">
    <source>
        <dbReference type="ARBA" id="ARBA00022989"/>
    </source>
</evidence>
<keyword evidence="4 5" id="KW-0472">Membrane</keyword>
<comment type="subcellular location">
    <subcellularLocation>
        <location evidence="1">Membrane</location>
    </subcellularLocation>
</comment>
<dbReference type="AlphaFoldDB" id="A0A564Z140"/>
<organism evidence="7 8">
    <name type="scientific">Hymenolepis diminuta</name>
    <name type="common">Rat tapeworm</name>
    <dbReference type="NCBI Taxonomy" id="6216"/>
    <lineage>
        <taxon>Eukaryota</taxon>
        <taxon>Metazoa</taxon>
        <taxon>Spiralia</taxon>
        <taxon>Lophotrochozoa</taxon>
        <taxon>Platyhelminthes</taxon>
        <taxon>Cestoda</taxon>
        <taxon>Eucestoda</taxon>
        <taxon>Cyclophyllidea</taxon>
        <taxon>Hymenolepididae</taxon>
        <taxon>Hymenolepis</taxon>
    </lineage>
</organism>
<dbReference type="PANTHER" id="PTHR46641">
    <property type="entry name" value="FMRFAMIDE RECEPTOR-RELATED"/>
    <property type="match status" value="1"/>
</dbReference>
<dbReference type="PROSITE" id="PS50262">
    <property type="entry name" value="G_PROTEIN_RECEP_F1_2"/>
    <property type="match status" value="1"/>
</dbReference>
<dbReference type="Pfam" id="PF00001">
    <property type="entry name" value="7tm_1"/>
    <property type="match status" value="1"/>
</dbReference>
<feature type="transmembrane region" description="Helical" evidence="5">
    <location>
        <begin position="33"/>
        <end position="55"/>
    </location>
</feature>
<protein>
    <recommendedName>
        <fullName evidence="6">G-protein coupled receptors family 1 profile domain-containing protein</fullName>
    </recommendedName>
</protein>
<feature type="domain" description="G-protein coupled receptors family 1 profile" evidence="6">
    <location>
        <begin position="46"/>
        <end position="362"/>
    </location>
</feature>
<reference evidence="7 8" key="1">
    <citation type="submission" date="2019-07" db="EMBL/GenBank/DDBJ databases">
        <authorList>
            <person name="Jastrzebski P J."/>
            <person name="Paukszto L."/>
            <person name="Jastrzebski P J."/>
        </authorList>
    </citation>
    <scope>NUCLEOTIDE SEQUENCE [LARGE SCALE GENOMIC DNA]</scope>
    <source>
        <strain evidence="7 8">WMS-il1</strain>
    </source>
</reference>
<keyword evidence="3 5" id="KW-1133">Transmembrane helix</keyword>